<feature type="non-terminal residue" evidence="1">
    <location>
        <position position="1"/>
    </location>
</feature>
<gene>
    <name evidence="1" type="ORF">T12_5036</name>
</gene>
<dbReference type="EMBL" id="JYDQ01001708">
    <property type="protein sequence ID" value="KRY04791.1"/>
    <property type="molecule type" value="Genomic_DNA"/>
</dbReference>
<protein>
    <submittedName>
        <fullName evidence="1">Uncharacterized protein</fullName>
    </submittedName>
</protein>
<evidence type="ECO:0000313" key="1">
    <source>
        <dbReference type="EMBL" id="KRY04791.1"/>
    </source>
</evidence>
<proteinExistence type="predicted"/>
<dbReference type="AlphaFoldDB" id="A0A0V0YWW9"/>
<accession>A0A0V0YWW9</accession>
<dbReference type="Proteomes" id="UP000054783">
    <property type="component" value="Unassembled WGS sequence"/>
</dbReference>
<keyword evidence="2" id="KW-1185">Reference proteome</keyword>
<sequence>TAGFISFPIAPIKFATFWKVPRQKNAYVSNKWPLKLPCAYVNTQGSSPSGTPFKRIDDG</sequence>
<comment type="caution">
    <text evidence="1">The sequence shown here is derived from an EMBL/GenBank/DDBJ whole genome shotgun (WGS) entry which is preliminary data.</text>
</comment>
<dbReference type="OrthoDB" id="5925482at2759"/>
<reference evidence="1 2" key="1">
    <citation type="submission" date="2015-01" db="EMBL/GenBank/DDBJ databases">
        <title>Evolution of Trichinella species and genotypes.</title>
        <authorList>
            <person name="Korhonen P.K."/>
            <person name="Edoardo P."/>
            <person name="Giuseppe L.R."/>
            <person name="Gasser R.B."/>
        </authorList>
    </citation>
    <scope>NUCLEOTIDE SEQUENCE [LARGE SCALE GENOMIC DNA]</scope>
    <source>
        <strain evidence="1">ISS2496</strain>
    </source>
</reference>
<organism evidence="1 2">
    <name type="scientific">Trichinella patagoniensis</name>
    <dbReference type="NCBI Taxonomy" id="990121"/>
    <lineage>
        <taxon>Eukaryota</taxon>
        <taxon>Metazoa</taxon>
        <taxon>Ecdysozoa</taxon>
        <taxon>Nematoda</taxon>
        <taxon>Enoplea</taxon>
        <taxon>Dorylaimia</taxon>
        <taxon>Trichinellida</taxon>
        <taxon>Trichinellidae</taxon>
        <taxon>Trichinella</taxon>
    </lineage>
</organism>
<name>A0A0V0YWW9_9BILA</name>
<evidence type="ECO:0000313" key="2">
    <source>
        <dbReference type="Proteomes" id="UP000054783"/>
    </source>
</evidence>